<dbReference type="GO" id="GO:0005737">
    <property type="term" value="C:cytoplasm"/>
    <property type="evidence" value="ECO:0007669"/>
    <property type="project" value="UniProtKB-SubCell"/>
</dbReference>
<organism evidence="11 12">
    <name type="scientific">Brenneria rubrifaciens</name>
    <dbReference type="NCBI Taxonomy" id="55213"/>
    <lineage>
        <taxon>Bacteria</taxon>
        <taxon>Pseudomonadati</taxon>
        <taxon>Pseudomonadota</taxon>
        <taxon>Gammaproteobacteria</taxon>
        <taxon>Enterobacterales</taxon>
        <taxon>Pectobacteriaceae</taxon>
        <taxon>Brenneria</taxon>
    </lineage>
</organism>
<accession>A0A4P8QRC4</accession>
<dbReference type="GO" id="GO:0051539">
    <property type="term" value="F:4 iron, 4 sulfur cluster binding"/>
    <property type="evidence" value="ECO:0007669"/>
    <property type="project" value="UniProtKB-KW"/>
</dbReference>
<feature type="binding site" evidence="9">
    <location>
        <position position="163"/>
    </location>
    <ligand>
        <name>cob(II)alamin</name>
        <dbReference type="ChEBI" id="CHEBI:16304"/>
    </ligand>
</feature>
<keyword evidence="6 9" id="KW-0560">Oxidoreductase</keyword>
<keyword evidence="2 9" id="KW-0963">Cytoplasm</keyword>
<feature type="binding site" evidence="9">
    <location>
        <position position="219"/>
    </location>
    <ligand>
        <name>[4Fe-4S] cluster</name>
        <dbReference type="ChEBI" id="CHEBI:49883"/>
        <label>2</label>
    </ligand>
</feature>
<dbReference type="GO" id="GO:0008616">
    <property type="term" value="P:tRNA queuosine(34) biosynthetic process"/>
    <property type="evidence" value="ECO:0007669"/>
    <property type="project" value="UniProtKB-UniRule"/>
</dbReference>
<dbReference type="EC" id="1.17.99.6" evidence="9"/>
<keyword evidence="7 9" id="KW-0408">Iron</keyword>
<feature type="domain" description="4Fe-4S ferredoxin-type" evidence="10">
    <location>
        <begin position="181"/>
        <end position="213"/>
    </location>
</feature>
<dbReference type="GO" id="GO:0031419">
    <property type="term" value="F:cobalamin binding"/>
    <property type="evidence" value="ECO:0007669"/>
    <property type="project" value="UniProtKB-KW"/>
</dbReference>
<dbReference type="RefSeq" id="WP_137714685.1">
    <property type="nucleotide sequence ID" value="NZ_CP034035.1"/>
</dbReference>
<feature type="binding site" evidence="9">
    <location>
        <position position="249"/>
    </location>
    <ligand>
        <name>[4Fe-4S] cluster</name>
        <dbReference type="ChEBI" id="CHEBI:49883"/>
        <label>2</label>
    </ligand>
</feature>
<keyword evidence="9" id="KW-0170">Cobalt</keyword>
<dbReference type="AlphaFoldDB" id="A0A4P8QRC4"/>
<dbReference type="InterPro" id="IPR017900">
    <property type="entry name" value="4Fe4S_Fe_S_CS"/>
</dbReference>
<keyword evidence="5 9" id="KW-0671">Queuosine biosynthesis</keyword>
<evidence type="ECO:0000313" key="12">
    <source>
        <dbReference type="Proteomes" id="UP000299580"/>
    </source>
</evidence>
<feature type="binding site" evidence="9">
    <location>
        <position position="196"/>
    </location>
    <ligand>
        <name>[4Fe-4S] cluster</name>
        <dbReference type="ChEBI" id="CHEBI:49883"/>
        <label>1</label>
    </ligand>
</feature>
<feature type="binding site" evidence="9">
    <location>
        <begin position="246"/>
        <end position="247"/>
    </location>
    <ligand>
        <name>cob(II)alamin</name>
        <dbReference type="ChEBI" id="CHEBI:16304"/>
    </ligand>
</feature>
<dbReference type="GO" id="GO:0052693">
    <property type="term" value="F:epoxyqueuosine reductase activity"/>
    <property type="evidence" value="ECO:0007669"/>
    <property type="project" value="UniProtKB-UniRule"/>
</dbReference>
<reference evidence="11 12" key="1">
    <citation type="submission" date="2018-11" db="EMBL/GenBank/DDBJ databases">
        <title>Genome sequences of Brenneria nigrifluens and Brenneria rubrifaciens.</title>
        <authorList>
            <person name="Poret-Peterson A.T."/>
            <person name="McClean A.E."/>
            <person name="Kluepfel D.A."/>
        </authorList>
    </citation>
    <scope>NUCLEOTIDE SEQUENCE [LARGE SCALE GENOMIC DNA]</scope>
    <source>
        <strain evidence="11 12">6D370</strain>
    </source>
</reference>
<dbReference type="InterPro" id="IPR013542">
    <property type="entry name" value="QueG_DUF1730"/>
</dbReference>
<dbReference type="PANTHER" id="PTHR30002">
    <property type="entry name" value="EPOXYQUEUOSINE REDUCTASE"/>
    <property type="match status" value="1"/>
</dbReference>
<comment type="catalytic activity">
    <reaction evidence="9">
        <text>epoxyqueuosine(34) in tRNA + AH2 = queuosine(34) in tRNA + A + H2O</text>
        <dbReference type="Rhea" id="RHEA:32159"/>
        <dbReference type="Rhea" id="RHEA-COMP:18571"/>
        <dbReference type="Rhea" id="RHEA-COMP:18582"/>
        <dbReference type="ChEBI" id="CHEBI:13193"/>
        <dbReference type="ChEBI" id="CHEBI:15377"/>
        <dbReference type="ChEBI" id="CHEBI:17499"/>
        <dbReference type="ChEBI" id="CHEBI:194431"/>
        <dbReference type="ChEBI" id="CHEBI:194443"/>
        <dbReference type="EC" id="1.17.99.6"/>
    </reaction>
</comment>
<protein>
    <recommendedName>
        <fullName evidence="9">Epoxyqueuosine reductase</fullName>
        <ecNumber evidence="9">1.17.99.6</ecNumber>
    </recommendedName>
    <alternativeName>
        <fullName evidence="9">Queuosine biosynthesis protein QueG</fullName>
    </alternativeName>
</protein>
<comment type="function">
    <text evidence="9">Catalyzes the conversion of epoxyqueuosine (oQ) to queuosine (Q), which is a hypermodified base found in the wobble positions of tRNA(Asp), tRNA(Asn), tRNA(His) and tRNA(Tyr).</text>
</comment>
<evidence type="ECO:0000256" key="3">
    <source>
        <dbReference type="ARBA" id="ARBA00022694"/>
    </source>
</evidence>
<feature type="binding site" evidence="9">
    <location>
        <position position="174"/>
    </location>
    <ligand>
        <name>cob(II)alamin</name>
        <dbReference type="ChEBI" id="CHEBI:16304"/>
    </ligand>
</feature>
<keyword evidence="3 9" id="KW-0819">tRNA processing</keyword>
<keyword evidence="12" id="KW-1185">Reference proteome</keyword>
<comment type="caution">
    <text evidence="9">Lacks conserved residue(s) required for the propagation of feature annotation.</text>
</comment>
<evidence type="ECO:0000313" key="11">
    <source>
        <dbReference type="EMBL" id="QCR09681.1"/>
    </source>
</evidence>
<dbReference type="Gene3D" id="3.30.70.20">
    <property type="match status" value="1"/>
</dbReference>
<dbReference type="KEGG" id="brb:EH207_14790"/>
<dbReference type="PANTHER" id="PTHR30002:SF4">
    <property type="entry name" value="EPOXYQUEUOSINE REDUCTASE"/>
    <property type="match status" value="1"/>
</dbReference>
<dbReference type="InterPro" id="IPR004453">
    <property type="entry name" value="QueG"/>
</dbReference>
<proteinExistence type="inferred from homology"/>
<comment type="subunit">
    <text evidence="9">Monomer.</text>
</comment>
<feature type="active site" description="Proton donor" evidence="9">
    <location>
        <position position="139"/>
    </location>
</feature>
<dbReference type="PROSITE" id="PS51379">
    <property type="entry name" value="4FE4S_FER_2"/>
    <property type="match status" value="1"/>
</dbReference>
<evidence type="ECO:0000256" key="9">
    <source>
        <dbReference type="HAMAP-Rule" id="MF_00916"/>
    </source>
</evidence>
<feature type="binding site" evidence="9">
    <location>
        <position position="62"/>
    </location>
    <ligand>
        <name>cob(II)alamin</name>
        <dbReference type="ChEBI" id="CHEBI:16304"/>
    </ligand>
</feature>
<feature type="binding site" evidence="9">
    <location>
        <position position="199"/>
    </location>
    <ligand>
        <name>[4Fe-4S] cluster</name>
        <dbReference type="ChEBI" id="CHEBI:49883"/>
        <label>1</label>
    </ligand>
</feature>
<feature type="binding site" evidence="9">
    <location>
        <position position="221"/>
    </location>
    <ligand>
        <name>cob(II)alamin</name>
        <dbReference type="ChEBI" id="CHEBI:16304"/>
    </ligand>
</feature>
<dbReference type="EMBL" id="CP034035">
    <property type="protein sequence ID" value="QCR09681.1"/>
    <property type="molecule type" value="Genomic_DNA"/>
</dbReference>
<dbReference type="Proteomes" id="UP000299580">
    <property type="component" value="Chromosome"/>
</dbReference>
<dbReference type="Pfam" id="PF13484">
    <property type="entry name" value="Fer4_16"/>
    <property type="match status" value="1"/>
</dbReference>
<keyword evidence="8 9" id="KW-0411">Iron-sulfur</keyword>
<sequence length="379" mass="43179">MSYPYDLGELAQLIKQWGQALGFQQIGICDTDLSKEEPKLQDWLDKQYHGEMAWMVRHGMLRARPHELLPGTLRVISVRMNYLPAQAAFASTLKNPQLGYVSRYALGRDYHKLLRQRLKKLGDRIQNYCGELNFRPFVDSAPIMERPLAAKAGIGWIGKHSLILNRASGSWFFLGELLIDLPLPVDQPQEEQCGRCVACMTTCPTGAIIAPYTVDARRCISYLTIELEGPIPEELRPLMGNRIYGCDDCQLICPWNRFSPLTEEADFSPRAALHAPELVTLFLWSEEKFLRITEGSAIRRIGHVRWLRNIAVALGNAPYQDHIVLALRNRLGESELLDEHIHWAIKQQLTRHAEQGIEVQSPQKKRLIRAVEKGLPRDA</sequence>
<evidence type="ECO:0000256" key="5">
    <source>
        <dbReference type="ARBA" id="ARBA00022785"/>
    </source>
</evidence>
<feature type="binding site" evidence="9">
    <location>
        <position position="246"/>
    </location>
    <ligand>
        <name>[4Fe-4S] cluster</name>
        <dbReference type="ChEBI" id="CHEBI:49883"/>
        <label>2</label>
    </ligand>
</feature>
<keyword evidence="1 9" id="KW-0004">4Fe-4S</keyword>
<comment type="similarity">
    <text evidence="9">Belongs to the QueG family.</text>
</comment>
<dbReference type="FunFam" id="3.30.70.20:FF:000017">
    <property type="entry name" value="Epoxyqueuosine reductase"/>
    <property type="match status" value="1"/>
</dbReference>
<dbReference type="NCBIfam" id="TIGR00276">
    <property type="entry name" value="tRNA epoxyqueuosine(34) reductase QueG"/>
    <property type="match status" value="1"/>
</dbReference>
<feature type="binding site" evidence="9">
    <location>
        <position position="203"/>
    </location>
    <ligand>
        <name>[4Fe-4S] cluster</name>
        <dbReference type="ChEBI" id="CHEBI:49883"/>
        <label>2</label>
    </ligand>
</feature>
<evidence type="ECO:0000256" key="6">
    <source>
        <dbReference type="ARBA" id="ARBA00023002"/>
    </source>
</evidence>
<dbReference type="HAMAP" id="MF_00916">
    <property type="entry name" value="QueG"/>
    <property type="match status" value="1"/>
</dbReference>
<keyword evidence="9" id="KW-0846">Cobalamin</keyword>
<dbReference type="GO" id="GO:0046872">
    <property type="term" value="F:metal ion binding"/>
    <property type="evidence" value="ECO:0007669"/>
    <property type="project" value="UniProtKB-KW"/>
</dbReference>
<feature type="binding site" evidence="9">
    <location>
        <position position="253"/>
    </location>
    <ligand>
        <name>[4Fe-4S] cluster</name>
        <dbReference type="ChEBI" id="CHEBI:49883"/>
        <label>1</label>
    </ligand>
</feature>
<comment type="cofactor">
    <cofactor evidence="9">
        <name>cob(II)alamin</name>
        <dbReference type="ChEBI" id="CHEBI:16304"/>
    </cofactor>
</comment>
<comment type="subcellular location">
    <subcellularLocation>
        <location evidence="9">Cytoplasm</location>
    </subcellularLocation>
</comment>
<comment type="pathway">
    <text evidence="9">tRNA modification; tRNA-queuosine biosynthesis.</text>
</comment>
<evidence type="ECO:0000259" key="10">
    <source>
        <dbReference type="PROSITE" id="PS51379"/>
    </source>
</evidence>
<evidence type="ECO:0000256" key="1">
    <source>
        <dbReference type="ARBA" id="ARBA00022485"/>
    </source>
</evidence>
<evidence type="ECO:0000256" key="4">
    <source>
        <dbReference type="ARBA" id="ARBA00022723"/>
    </source>
</evidence>
<dbReference type="PROSITE" id="PS00198">
    <property type="entry name" value="4FE4S_FER_1"/>
    <property type="match status" value="1"/>
</dbReference>
<dbReference type="UniPathway" id="UPA00392"/>
<dbReference type="OrthoDB" id="9784571at2"/>
<dbReference type="InterPro" id="IPR017896">
    <property type="entry name" value="4Fe4S_Fe-S-bd"/>
</dbReference>
<evidence type="ECO:0000256" key="8">
    <source>
        <dbReference type="ARBA" id="ARBA00023014"/>
    </source>
</evidence>
<feature type="binding site" evidence="9">
    <location>
        <position position="139"/>
    </location>
    <ligand>
        <name>cob(II)alamin</name>
        <dbReference type="ChEBI" id="CHEBI:16304"/>
    </ligand>
</feature>
<gene>
    <name evidence="9 11" type="primary">queG</name>
    <name evidence="11" type="ORF">EH207_14790</name>
</gene>
<evidence type="ECO:0000256" key="2">
    <source>
        <dbReference type="ARBA" id="ARBA00022490"/>
    </source>
</evidence>
<evidence type="ECO:0000256" key="7">
    <source>
        <dbReference type="ARBA" id="ARBA00023004"/>
    </source>
</evidence>
<name>A0A4P8QRC4_9GAMM</name>
<keyword evidence="4 9" id="KW-0479">Metal-binding</keyword>
<dbReference type="Pfam" id="PF08331">
    <property type="entry name" value="QueG_DUF1730"/>
    <property type="match status" value="1"/>
</dbReference>
<feature type="binding site" evidence="9">
    <location>
        <position position="193"/>
    </location>
    <ligand>
        <name>[4Fe-4S] cluster</name>
        <dbReference type="ChEBI" id="CHEBI:49883"/>
        <label>1</label>
    </ligand>
</feature>
<comment type="cofactor">
    <cofactor evidence="9">
        <name>[4Fe-4S] cluster</name>
        <dbReference type="ChEBI" id="CHEBI:49883"/>
    </cofactor>
    <text evidence="9">Binds 2 [4Fe-4S] clusters per monomer.</text>
</comment>
<dbReference type="SUPFAM" id="SSF54862">
    <property type="entry name" value="4Fe-4S ferredoxins"/>
    <property type="match status" value="1"/>
</dbReference>